<dbReference type="InterPro" id="IPR003593">
    <property type="entry name" value="AAA+_ATPase"/>
</dbReference>
<evidence type="ECO:0000256" key="7">
    <source>
        <dbReference type="ARBA" id="ARBA00023204"/>
    </source>
</evidence>
<evidence type="ECO:0000256" key="8">
    <source>
        <dbReference type="ARBA" id="ARBA00023235"/>
    </source>
</evidence>
<evidence type="ECO:0000256" key="3">
    <source>
        <dbReference type="ARBA" id="ARBA00022801"/>
    </source>
</evidence>
<dbReference type="SMART" id="SM00382">
    <property type="entry name" value="AAA"/>
    <property type="match status" value="1"/>
</dbReference>
<dbReference type="CDD" id="cd18796">
    <property type="entry name" value="SF2_C_LHR"/>
    <property type="match status" value="1"/>
</dbReference>
<evidence type="ECO:0000256" key="9">
    <source>
        <dbReference type="SAM" id="MobiDB-lite"/>
    </source>
</evidence>
<dbReference type="InterPro" id="IPR027417">
    <property type="entry name" value="P-loop_NTPase"/>
</dbReference>
<feature type="domain" description="Helicase C-terminal" evidence="11">
    <location>
        <begin position="268"/>
        <end position="452"/>
    </location>
</feature>
<reference evidence="12 13" key="1">
    <citation type="journal article" date="2019" name="Int. J. Syst. Evol. Microbiol.">
        <title>The Global Catalogue of Microorganisms (GCM) 10K type strain sequencing project: providing services to taxonomists for standard genome sequencing and annotation.</title>
        <authorList>
            <consortium name="The Broad Institute Genomics Platform"/>
            <consortium name="The Broad Institute Genome Sequencing Center for Infectious Disease"/>
            <person name="Wu L."/>
            <person name="Ma J."/>
        </authorList>
    </citation>
    <scope>NUCLEOTIDE SEQUENCE [LARGE SCALE GENOMIC DNA]</scope>
    <source>
        <strain evidence="12 13">JCM 16021</strain>
    </source>
</reference>
<sequence>MDGVSALGGFSEPTRTWFEAAFAAPTPAQEGAWEAIGAGRHALVVAPTGSGKTLSAFLWSIDRLLTQPVPDDKARRCRVLYISPLKALGVDVERNLRAPLTGIRHTAERLGQRLPEVQVGVRSGDTSAADRRALVSRPPDILITTPESLFLMLTSQARESLRGVETVIVDEVHAVAGGKRGAHLSVSLERLDALLERPAQRIGLSATVRPLEEVARYLGGQAPVEIVAPPSEKSWELKVVVPVEDMTAPEAYDEDGDDPQRSTSIWPHVEERVVDLVEQHRSTIVFANSRRLAERLTARLNEIATARAEEGAVTAGSNDDAGPPAHVMAQSGASRGADTVIAKAHHGSVSKEQRAIIEDDLKRGRLPCVVATSSLELGIDMGAVDLVIQIESPPSVASALQRVGRAGHQVGETSRGVLFPKHRGDLAQTAVAVERMLTGAIESMRVPTNPLDVLAQQVVAATAVDDWDVDELFAVVRRSAAFSQLPRSAYDATLDLLSGRYPSDEFAELRPRIVWDRVTGRLSGRPGAQRLAVTSGGTIPDRGLFGVFLVGGEGPGRRVGELDEEMVYESRVGDVFALGATSWRIEDITHDRVLVTPAPGVPGRLPFWKGDTLGRPAELGAAIGAFTRELASLPEGPARARASANGLDDYAAANLVGYVHEQVEATRTVPSDTTIMVERFRDELGDWRLVVHSPFGTPVHAPWALAINARLRERYGVDGQAVASDDGIVVRIPETDAEPPTGEVVVFEPDEIDELVTAEVGGSALFAARFRECAARALLLPRRDPGRRSPLWQQRQRAAQLLEVAAKYPSFPIVLEAVRECLQDVYDLPALVALMRQVDRREVSVVDVATESPSPYARTLLFGYVAQFVYEGDSPIAERRAAALSLDQGLLAELLGRAELRELLDPEVLTEVEAELQRTAPDRRARDAEGLADLLRLLGPLSTQEVRDRAIDGADVDDWLRTLTETRRVVEVRMAGTERWAAVEDVGRLRDGLGVPVPPGTPDAFTESLDDPLADLVARHARTHGPFTTDEVSTRLGLGVAVVRHTLERLAAQGRVLDGEFRPAGSGTEWCDAEVLRRLRRRSLARLRKEVEPVEPAALARFLAAWAHVAPGSGRGLRGVDGVLSVVDQLAGCSLPASALEPLVLAARVPDYEPAYLDELTSSGEVVWAGHAPLPGSDGWVSLHLADQAALTLPAAQDLDVDDVHRALLNALEPGGAWFFRQLADSVARRLDRAVTDQALSSALWDLVWAGRVGNDTLAPLRALVGSGGAHRTQRQRAGAGARPRLGSTTRGRGRMPVRSGPPETAGRWAALPEIDTDPTRRAHAVAERLLDRHGVVTRGAVVSERVAGGFAAAYKVLAAFEDSGRCRRGYFVDGLGAAQFGTSGAVDRLRTFAEPADLGSADAKPAAIVLAATDPASPYGAALPWPSGDTDPDTGQRGGHRPGRKAGALVVLVDGSLVLYVERGGKTLLSWSETGNELGPAAHALADAARRGALGRMIVEKADGEHLLGSGPTPLRVALEDAGFVTTPRGLRFRARG</sequence>
<dbReference type="PANTHER" id="PTHR47962">
    <property type="entry name" value="ATP-DEPENDENT HELICASE LHR-RELATED-RELATED"/>
    <property type="match status" value="1"/>
</dbReference>
<keyword evidence="2" id="KW-0227">DNA damage</keyword>
<dbReference type="InterPro" id="IPR045628">
    <property type="entry name" value="Lhr_WH_dom"/>
</dbReference>
<dbReference type="InterPro" id="IPR014001">
    <property type="entry name" value="Helicase_ATP-bd"/>
</dbReference>
<dbReference type="Gene3D" id="3.40.50.300">
    <property type="entry name" value="P-loop containing nucleotide triphosphate hydrolases"/>
    <property type="match status" value="2"/>
</dbReference>
<dbReference type="NCBIfam" id="NF007284">
    <property type="entry name" value="PRK09751.1"/>
    <property type="match status" value="1"/>
</dbReference>
<dbReference type="Pfam" id="PF23235">
    <property type="entry name" value="WHD_3rd_Lhr"/>
    <property type="match status" value="1"/>
</dbReference>
<dbReference type="Pfam" id="PF00271">
    <property type="entry name" value="Helicase_C"/>
    <property type="match status" value="1"/>
</dbReference>
<dbReference type="PROSITE" id="PS51192">
    <property type="entry name" value="HELICASE_ATP_BIND_1"/>
    <property type="match status" value="1"/>
</dbReference>
<feature type="region of interest" description="Disordered" evidence="9">
    <location>
        <begin position="1269"/>
        <end position="1307"/>
    </location>
</feature>
<accession>A0ABN2XMR6</accession>
<dbReference type="PANTHER" id="PTHR47962:SF5">
    <property type="entry name" value="ATP-DEPENDENT HELICASE LHR-RELATED"/>
    <property type="match status" value="1"/>
</dbReference>
<evidence type="ECO:0000259" key="10">
    <source>
        <dbReference type="PROSITE" id="PS51192"/>
    </source>
</evidence>
<dbReference type="Proteomes" id="UP001500575">
    <property type="component" value="Unassembled WGS sequence"/>
</dbReference>
<dbReference type="Pfam" id="PF08494">
    <property type="entry name" value="DEAD_assoc"/>
    <property type="match status" value="1"/>
</dbReference>
<evidence type="ECO:0000313" key="12">
    <source>
        <dbReference type="EMBL" id="GAA2113254.1"/>
    </source>
</evidence>
<evidence type="ECO:0000256" key="4">
    <source>
        <dbReference type="ARBA" id="ARBA00022806"/>
    </source>
</evidence>
<dbReference type="InterPro" id="IPR013701">
    <property type="entry name" value="Lhr-like_DEAD/DEAH_assoc"/>
</dbReference>
<keyword evidence="7" id="KW-0234">DNA repair</keyword>
<dbReference type="CDD" id="cd17922">
    <property type="entry name" value="DEXHc_LHR-like"/>
    <property type="match status" value="1"/>
</dbReference>
<dbReference type="Pfam" id="PF23236">
    <property type="entry name" value="WHD_2nd_Lhr"/>
    <property type="match status" value="1"/>
</dbReference>
<name>A0ABN2XMR6_9ACTN</name>
<evidence type="ECO:0000313" key="13">
    <source>
        <dbReference type="Proteomes" id="UP001500575"/>
    </source>
</evidence>
<dbReference type="InterPro" id="IPR001650">
    <property type="entry name" value="Helicase_C-like"/>
</dbReference>
<keyword evidence="5" id="KW-0067">ATP-binding</keyword>
<dbReference type="InterPro" id="IPR011545">
    <property type="entry name" value="DEAD/DEAH_box_helicase_dom"/>
</dbReference>
<dbReference type="SMART" id="SM00490">
    <property type="entry name" value="HELICc"/>
    <property type="match status" value="1"/>
</dbReference>
<evidence type="ECO:0000256" key="5">
    <source>
        <dbReference type="ARBA" id="ARBA00022840"/>
    </source>
</evidence>
<keyword evidence="1" id="KW-0547">Nucleotide-binding</keyword>
<evidence type="ECO:0000259" key="11">
    <source>
        <dbReference type="PROSITE" id="PS51194"/>
    </source>
</evidence>
<comment type="caution">
    <text evidence="12">The sequence shown here is derived from an EMBL/GenBank/DDBJ whole genome shotgun (WGS) entry which is preliminary data.</text>
</comment>
<evidence type="ECO:0000256" key="2">
    <source>
        <dbReference type="ARBA" id="ARBA00022763"/>
    </source>
</evidence>
<feature type="domain" description="Helicase ATP-binding" evidence="10">
    <location>
        <begin position="33"/>
        <end position="226"/>
    </location>
</feature>
<dbReference type="InterPro" id="IPR052511">
    <property type="entry name" value="ATP-dep_Helicase"/>
</dbReference>
<dbReference type="SUPFAM" id="SSF52540">
    <property type="entry name" value="P-loop containing nucleoside triphosphate hydrolases"/>
    <property type="match status" value="1"/>
</dbReference>
<dbReference type="EMBL" id="BAAAQQ010000001">
    <property type="protein sequence ID" value="GAA2113254.1"/>
    <property type="molecule type" value="Genomic_DNA"/>
</dbReference>
<keyword evidence="3" id="KW-0378">Hydrolase</keyword>
<dbReference type="InterPro" id="IPR055369">
    <property type="entry name" value="WH2_Lhr"/>
</dbReference>
<evidence type="ECO:0000256" key="1">
    <source>
        <dbReference type="ARBA" id="ARBA00022741"/>
    </source>
</evidence>
<protein>
    <submittedName>
        <fullName evidence="12">ATP-dependent helicase</fullName>
    </submittedName>
</protein>
<keyword evidence="13" id="KW-1185">Reference proteome</keyword>
<evidence type="ECO:0000256" key="6">
    <source>
        <dbReference type="ARBA" id="ARBA00023125"/>
    </source>
</evidence>
<dbReference type="Pfam" id="PF23234">
    <property type="entry name" value="WHD_4th_Lhr"/>
    <property type="match status" value="1"/>
</dbReference>
<gene>
    <name evidence="12" type="ORF">GCM10009843_00730</name>
</gene>
<dbReference type="InterPro" id="IPR055367">
    <property type="entry name" value="WH4_Lhr"/>
</dbReference>
<dbReference type="PROSITE" id="PS51194">
    <property type="entry name" value="HELICASE_CTER"/>
    <property type="match status" value="1"/>
</dbReference>
<dbReference type="Pfam" id="PF00270">
    <property type="entry name" value="DEAD"/>
    <property type="match status" value="1"/>
</dbReference>
<keyword evidence="4 12" id="KW-0347">Helicase</keyword>
<dbReference type="GO" id="GO:0004386">
    <property type="term" value="F:helicase activity"/>
    <property type="evidence" value="ECO:0007669"/>
    <property type="project" value="UniProtKB-KW"/>
</dbReference>
<organism evidence="12 13">
    <name type="scientific">Nocardioides bigeumensis</name>
    <dbReference type="NCBI Taxonomy" id="433657"/>
    <lineage>
        <taxon>Bacteria</taxon>
        <taxon>Bacillati</taxon>
        <taxon>Actinomycetota</taxon>
        <taxon>Actinomycetes</taxon>
        <taxon>Propionibacteriales</taxon>
        <taxon>Nocardioidaceae</taxon>
        <taxon>Nocardioides</taxon>
    </lineage>
</organism>
<dbReference type="InterPro" id="IPR055368">
    <property type="entry name" value="WH3_Lhr"/>
</dbReference>
<dbReference type="SMART" id="SM00487">
    <property type="entry name" value="DEXDc"/>
    <property type="match status" value="1"/>
</dbReference>
<keyword evidence="6" id="KW-0238">DNA-binding</keyword>
<dbReference type="Pfam" id="PF19306">
    <property type="entry name" value="WHD_Lhr"/>
    <property type="match status" value="1"/>
</dbReference>
<keyword evidence="8" id="KW-0413">Isomerase</keyword>
<proteinExistence type="predicted"/>